<organism evidence="2 3">
    <name type="scientific">Prorocentrum cordatum</name>
    <dbReference type="NCBI Taxonomy" id="2364126"/>
    <lineage>
        <taxon>Eukaryota</taxon>
        <taxon>Sar</taxon>
        <taxon>Alveolata</taxon>
        <taxon>Dinophyceae</taxon>
        <taxon>Prorocentrales</taxon>
        <taxon>Prorocentraceae</taxon>
        <taxon>Prorocentrum</taxon>
    </lineage>
</organism>
<dbReference type="Proteomes" id="UP001189429">
    <property type="component" value="Unassembled WGS sequence"/>
</dbReference>
<keyword evidence="3" id="KW-1185">Reference proteome</keyword>
<protein>
    <submittedName>
        <fullName evidence="2">Uncharacterized protein</fullName>
    </submittedName>
</protein>
<evidence type="ECO:0000313" key="3">
    <source>
        <dbReference type="Proteomes" id="UP001189429"/>
    </source>
</evidence>
<feature type="region of interest" description="Disordered" evidence="1">
    <location>
        <begin position="1"/>
        <end position="31"/>
    </location>
</feature>
<reference evidence="2" key="1">
    <citation type="submission" date="2023-10" db="EMBL/GenBank/DDBJ databases">
        <authorList>
            <person name="Chen Y."/>
            <person name="Shah S."/>
            <person name="Dougan E. K."/>
            <person name="Thang M."/>
            <person name="Chan C."/>
        </authorList>
    </citation>
    <scope>NUCLEOTIDE SEQUENCE [LARGE SCALE GENOMIC DNA]</scope>
</reference>
<proteinExistence type="predicted"/>
<dbReference type="EMBL" id="CAUYUJ010019209">
    <property type="protein sequence ID" value="CAK0889437.1"/>
    <property type="molecule type" value="Genomic_DNA"/>
</dbReference>
<accession>A0ABN9WRR9</accession>
<evidence type="ECO:0000313" key="2">
    <source>
        <dbReference type="EMBL" id="CAK0889437.1"/>
    </source>
</evidence>
<name>A0ABN9WRR9_9DINO</name>
<comment type="caution">
    <text evidence="2">The sequence shown here is derived from an EMBL/GenBank/DDBJ whole genome shotgun (WGS) entry which is preliminary data.</text>
</comment>
<feature type="compositionally biased region" description="Polar residues" evidence="1">
    <location>
        <begin position="12"/>
        <end position="26"/>
    </location>
</feature>
<gene>
    <name evidence="2" type="ORF">PCOR1329_LOCUS69960</name>
</gene>
<evidence type="ECO:0000256" key="1">
    <source>
        <dbReference type="SAM" id="MobiDB-lite"/>
    </source>
</evidence>
<sequence length="137" mass="15280">MHSSLIPRVQRHSPNTASPEQQGETAQEQDEGQALWGRRHAFCSACHISAGVCQRPGALPWPRRQGRGRCEALWLDRSQRDHLRKGGLLRHTSIVMVRQILRLVLVPVLEQRRRLVLSGALCAGSLCIAPRARGARA</sequence>